<dbReference type="PROSITE" id="PS50158">
    <property type="entry name" value="ZF_CCHC"/>
    <property type="match status" value="1"/>
</dbReference>
<gene>
    <name evidence="4" type="ORF">CBR_g41415</name>
</gene>
<feature type="domain" description="CCHC-type" evidence="3">
    <location>
        <begin position="26"/>
        <end position="39"/>
    </location>
</feature>
<keyword evidence="1" id="KW-0479">Metal-binding</keyword>
<evidence type="ECO:0000259" key="3">
    <source>
        <dbReference type="PROSITE" id="PS50158"/>
    </source>
</evidence>
<feature type="region of interest" description="Disordered" evidence="2">
    <location>
        <begin position="123"/>
        <end position="158"/>
    </location>
</feature>
<dbReference type="GO" id="GO:0003676">
    <property type="term" value="F:nucleic acid binding"/>
    <property type="evidence" value="ECO:0007669"/>
    <property type="project" value="InterPro"/>
</dbReference>
<feature type="compositionally biased region" description="Basic and acidic residues" evidence="2">
    <location>
        <begin position="81"/>
        <end position="109"/>
    </location>
</feature>
<feature type="region of interest" description="Disordered" evidence="2">
    <location>
        <begin position="337"/>
        <end position="375"/>
    </location>
</feature>
<dbReference type="InterPro" id="IPR036875">
    <property type="entry name" value="Znf_CCHC_sf"/>
</dbReference>
<organism evidence="4 5">
    <name type="scientific">Chara braunii</name>
    <name type="common">Braun's stonewort</name>
    <dbReference type="NCBI Taxonomy" id="69332"/>
    <lineage>
        <taxon>Eukaryota</taxon>
        <taxon>Viridiplantae</taxon>
        <taxon>Streptophyta</taxon>
        <taxon>Charophyceae</taxon>
        <taxon>Charales</taxon>
        <taxon>Characeae</taxon>
        <taxon>Chara</taxon>
    </lineage>
</organism>
<dbReference type="EMBL" id="BFEA01000563">
    <property type="protein sequence ID" value="GBG86419.1"/>
    <property type="molecule type" value="Genomic_DNA"/>
</dbReference>
<reference evidence="4 5" key="1">
    <citation type="journal article" date="2018" name="Cell">
        <title>The Chara Genome: Secondary Complexity and Implications for Plant Terrestrialization.</title>
        <authorList>
            <person name="Nishiyama T."/>
            <person name="Sakayama H."/>
            <person name="Vries J.D."/>
            <person name="Buschmann H."/>
            <person name="Saint-Marcoux D."/>
            <person name="Ullrich K.K."/>
            <person name="Haas F.B."/>
            <person name="Vanderstraeten L."/>
            <person name="Becker D."/>
            <person name="Lang D."/>
            <person name="Vosolsobe S."/>
            <person name="Rombauts S."/>
            <person name="Wilhelmsson P.K.I."/>
            <person name="Janitza P."/>
            <person name="Kern R."/>
            <person name="Heyl A."/>
            <person name="Rumpler F."/>
            <person name="Villalobos L.I.A.C."/>
            <person name="Clay J.M."/>
            <person name="Skokan R."/>
            <person name="Toyoda A."/>
            <person name="Suzuki Y."/>
            <person name="Kagoshima H."/>
            <person name="Schijlen E."/>
            <person name="Tajeshwar N."/>
            <person name="Catarino B."/>
            <person name="Hetherington A.J."/>
            <person name="Saltykova A."/>
            <person name="Bonnot C."/>
            <person name="Breuninger H."/>
            <person name="Symeonidi A."/>
            <person name="Radhakrishnan G.V."/>
            <person name="Van Nieuwerburgh F."/>
            <person name="Deforce D."/>
            <person name="Chang C."/>
            <person name="Karol K.G."/>
            <person name="Hedrich R."/>
            <person name="Ulvskov P."/>
            <person name="Glockner G."/>
            <person name="Delwiche C.F."/>
            <person name="Petrasek J."/>
            <person name="Van de Peer Y."/>
            <person name="Friml J."/>
            <person name="Beilby M."/>
            <person name="Dolan L."/>
            <person name="Kohara Y."/>
            <person name="Sugano S."/>
            <person name="Fujiyama A."/>
            <person name="Delaux P.-M."/>
            <person name="Quint M."/>
            <person name="TheiBen G."/>
            <person name="Hagemann M."/>
            <person name="Harholt J."/>
            <person name="Dunand C."/>
            <person name="Zachgo S."/>
            <person name="Langdale J."/>
            <person name="Maumus F."/>
            <person name="Straeten D.V.D."/>
            <person name="Gould S.B."/>
            <person name="Rensing S.A."/>
        </authorList>
    </citation>
    <scope>NUCLEOTIDE SEQUENCE [LARGE SCALE GENOMIC DNA]</scope>
    <source>
        <strain evidence="4 5">S276</strain>
    </source>
</reference>
<feature type="region of interest" description="Disordered" evidence="2">
    <location>
        <begin position="180"/>
        <end position="287"/>
    </location>
</feature>
<dbReference type="SUPFAM" id="SSF57756">
    <property type="entry name" value="Retrovirus zinc finger-like domains"/>
    <property type="match status" value="1"/>
</dbReference>
<keyword evidence="1" id="KW-0863">Zinc-finger</keyword>
<name>A0A388LW12_CHABU</name>
<keyword evidence="5" id="KW-1185">Reference proteome</keyword>
<keyword evidence="1" id="KW-0862">Zinc</keyword>
<dbReference type="Proteomes" id="UP000265515">
    <property type="component" value="Unassembled WGS sequence"/>
</dbReference>
<evidence type="ECO:0000313" key="5">
    <source>
        <dbReference type="Proteomes" id="UP000265515"/>
    </source>
</evidence>
<proteinExistence type="predicted"/>
<dbReference type="AlphaFoldDB" id="A0A388LW12"/>
<dbReference type="Gene3D" id="4.10.60.10">
    <property type="entry name" value="Zinc finger, CCHC-type"/>
    <property type="match status" value="1"/>
</dbReference>
<protein>
    <recommendedName>
        <fullName evidence="3">CCHC-type domain-containing protein</fullName>
    </recommendedName>
</protein>
<feature type="compositionally biased region" description="Basic and acidic residues" evidence="2">
    <location>
        <begin position="48"/>
        <end position="57"/>
    </location>
</feature>
<feature type="region of interest" description="Disordered" evidence="2">
    <location>
        <begin position="48"/>
        <end position="111"/>
    </location>
</feature>
<dbReference type="InterPro" id="IPR001878">
    <property type="entry name" value="Znf_CCHC"/>
</dbReference>
<dbReference type="Gramene" id="GBG86419">
    <property type="protein sequence ID" value="GBG86419"/>
    <property type="gene ID" value="CBR_g41415"/>
</dbReference>
<evidence type="ECO:0000313" key="4">
    <source>
        <dbReference type="EMBL" id="GBG86419.1"/>
    </source>
</evidence>
<evidence type="ECO:0000256" key="1">
    <source>
        <dbReference type="PROSITE-ProRule" id="PRU00047"/>
    </source>
</evidence>
<feature type="region of interest" description="Disordered" evidence="2">
    <location>
        <begin position="1"/>
        <end position="23"/>
    </location>
</feature>
<evidence type="ECO:0000256" key="2">
    <source>
        <dbReference type="SAM" id="MobiDB-lite"/>
    </source>
</evidence>
<feature type="compositionally biased region" description="Basic residues" evidence="2">
    <location>
        <begin position="191"/>
        <end position="204"/>
    </location>
</feature>
<feature type="compositionally biased region" description="Low complexity" evidence="2">
    <location>
        <begin position="350"/>
        <end position="363"/>
    </location>
</feature>
<sequence length="375" mass="42600">MASSSQAPPPGEGSGSGSGGRRVPQCYSCKHYGHYARDCGLYWKEENERADRKRLESEEAGAAQSLKVDQPRARSASPRRRYWEPPRRSPSADRYASRYETPKEVKDPTSELVSMLLAKEAAKELRKKEKEERMKKRQEAIEKEEKQRQREEKRQCEKLENDLRVARIIDTQISKRWGPVRAVQNQEEKQGRKKRKRTLHRKLRPLQPREGTDTEEEIAAINAGTEHMELGSSTSSEDEVSPAPTPLTKTSRKMYGTGRRRGRPHTFPVAPRNIAKEIVPTPGPDARGRFVREQKLMLETLDYKEVKEICKKEHVPYVRKHQAIEDLAERRAAAAFGRMKQAPTPATHASDPISSSTDTASTSSEEEGDSSESEV</sequence>
<feature type="compositionally biased region" description="Acidic residues" evidence="2">
    <location>
        <begin position="364"/>
        <end position="375"/>
    </location>
</feature>
<accession>A0A388LW12</accession>
<dbReference type="GO" id="GO:0008270">
    <property type="term" value="F:zinc ion binding"/>
    <property type="evidence" value="ECO:0007669"/>
    <property type="project" value="UniProtKB-KW"/>
</dbReference>
<comment type="caution">
    <text evidence="4">The sequence shown here is derived from an EMBL/GenBank/DDBJ whole genome shotgun (WGS) entry which is preliminary data.</text>
</comment>